<comment type="caution">
    <text evidence="8">The sequence shown here is derived from an EMBL/GenBank/DDBJ whole genome shotgun (WGS) entry which is preliminary data.</text>
</comment>
<evidence type="ECO:0000313" key="9">
    <source>
        <dbReference type="Proteomes" id="UP001523565"/>
    </source>
</evidence>
<dbReference type="PANTHER" id="PTHR30288:SF0">
    <property type="entry name" value="FLAGELLAR HOOK-ASSOCIATED PROTEIN 2"/>
    <property type="match status" value="1"/>
</dbReference>
<dbReference type="InterPro" id="IPR010809">
    <property type="entry name" value="FliD_C"/>
</dbReference>
<evidence type="ECO:0000313" key="8">
    <source>
        <dbReference type="EMBL" id="MCP1109146.1"/>
    </source>
</evidence>
<evidence type="ECO:0000256" key="1">
    <source>
        <dbReference type="ARBA" id="ARBA00009764"/>
    </source>
</evidence>
<dbReference type="Proteomes" id="UP001523565">
    <property type="component" value="Unassembled WGS sequence"/>
</dbReference>
<name>A0ABT1EF57_9FIRM</name>
<keyword evidence="3" id="KW-0175">Coiled coil</keyword>
<proteinExistence type="inferred from homology"/>
<keyword evidence="8" id="KW-0969">Cilium</keyword>
<evidence type="ECO:0000256" key="2">
    <source>
        <dbReference type="ARBA" id="ARBA00011255"/>
    </source>
</evidence>
<organism evidence="8 9">
    <name type="scientific">Ohessyouella blattaphilus</name>
    <dbReference type="NCBI Taxonomy" id="2949333"/>
    <lineage>
        <taxon>Bacteria</taxon>
        <taxon>Bacillati</taxon>
        <taxon>Bacillota</taxon>
        <taxon>Clostridia</taxon>
        <taxon>Lachnospirales</taxon>
        <taxon>Lachnospiraceae</taxon>
        <taxon>Ohessyouella</taxon>
    </lineage>
</organism>
<dbReference type="InterPro" id="IPR003481">
    <property type="entry name" value="FliD_N"/>
</dbReference>
<keyword evidence="5" id="KW-0964">Secreted</keyword>
<evidence type="ECO:0000256" key="3">
    <source>
        <dbReference type="ARBA" id="ARBA00023054"/>
    </source>
</evidence>
<dbReference type="Pfam" id="PF07195">
    <property type="entry name" value="FliD_C"/>
    <property type="match status" value="1"/>
</dbReference>
<sequence length="787" mass="84191">MATINGLGSTGSSGLSGYGGLASGLDRDSLIEGMTYATRAKIAAQKGKRQSVLWKQQAVQGITNKMYEFSNKFLSLSSSTSLLSGKLFSRNQITALGANSKFVSVSGSASSAEMFSILGVKTLAKNAQASSSRPVTEQVLTTGEMVNDLGTEITRDVIGGDSIYLKYGSKQYAVKLPQGGEYDYSTPEKAAMAINKALEQVEVGADQTLADVMSVTQEAGKFTFKNISSGGNALEIVGGTGNVLVDLGFLDEGESLKDLDDERKKVTADGLTAVNDAELTEKVTVASELSGKSLKFTYNGTTKTIKLGEYDSQATMDDVLANLQKGLDDAFGRGRVKADLKENSTGDKSSLTFQTITPNGEADATSIIKISGGDASLLGENGYLGIASGASNRLQLSASLKDSGLNFGSGLTMPLTISNGSDTFTLDPEKFDENSSVSSIINEINSNKDLGIHISYQESGDKFVIKSTRPGASGDIDLGGDLAKALFGEAGVDYDVQAGTDAVIRVQYAGSDEVATVVRGSNSFSLDGLNVTVNGTFGYDESGNPLKEVEAITFEAKTDTDAALKAVKEMIDEFNEILALVNGEVKQKPNRDYSPLSDEQKAEMSEQQIEEWEKKAQEGLLFGDTDLRSLTNELRFVIPADMREMFKEIGISVSTNYADNGKLVFDEEQFKEAMSLDPSKIRDALSNAGGSGAGLMTNLKTTFDKYASMTGATKGILVERAGSPHSPLSMLKNTYLSQVTEFDTYISRLNDKLKMEQDRYIKQFSSLESLVSQMNSQSSYLSQMFSM</sequence>
<feature type="domain" description="Flagellar hook-associated protein 2 N-terminal" evidence="6">
    <location>
        <begin position="23"/>
        <end position="126"/>
    </location>
</feature>
<dbReference type="InterPro" id="IPR040026">
    <property type="entry name" value="FliD"/>
</dbReference>
<dbReference type="Pfam" id="PF02465">
    <property type="entry name" value="FliD_N"/>
    <property type="match status" value="1"/>
</dbReference>
<keyword evidence="4 5" id="KW-0975">Bacterial flagellum</keyword>
<comment type="subcellular location">
    <subcellularLocation>
        <location evidence="5">Secreted</location>
    </subcellularLocation>
    <subcellularLocation>
        <location evidence="5">Bacterial flagellum</location>
    </subcellularLocation>
</comment>
<dbReference type="EMBL" id="JAMZFV010000002">
    <property type="protein sequence ID" value="MCP1109146.1"/>
    <property type="molecule type" value="Genomic_DNA"/>
</dbReference>
<evidence type="ECO:0000259" key="7">
    <source>
        <dbReference type="Pfam" id="PF07195"/>
    </source>
</evidence>
<comment type="function">
    <text evidence="5">Required for morphogenesis and for the elongation of the flagellar filament by facilitating polymerization of the flagellin monomers at the tip of growing filament. Forms a capping structure, which prevents flagellin subunits (transported through the central channel of the flagellum) from leaking out without polymerization at the distal end.</text>
</comment>
<comment type="similarity">
    <text evidence="1 5">Belongs to the FliD family.</text>
</comment>
<keyword evidence="8" id="KW-0966">Cell projection</keyword>
<evidence type="ECO:0000256" key="4">
    <source>
        <dbReference type="ARBA" id="ARBA00023143"/>
    </source>
</evidence>
<keyword evidence="9" id="KW-1185">Reference proteome</keyword>
<keyword evidence="8" id="KW-0282">Flagellum</keyword>
<evidence type="ECO:0000259" key="6">
    <source>
        <dbReference type="Pfam" id="PF02465"/>
    </source>
</evidence>
<comment type="subunit">
    <text evidence="2 5">Homopentamer.</text>
</comment>
<gene>
    <name evidence="8" type="primary">fliD</name>
    <name evidence="8" type="ORF">NK118_02665</name>
</gene>
<reference evidence="8 9" key="1">
    <citation type="journal article" date="2022" name="Genome Biol. Evol.">
        <title>Host diet, physiology and behaviors set the stage for Lachnospiraceae cladogenesis.</title>
        <authorList>
            <person name="Vera-Ponce De Leon A."/>
            <person name="Schneider M."/>
            <person name="Jahnes B.C."/>
            <person name="Sadowski V."/>
            <person name="Camuy-Velez L.A."/>
            <person name="Duan J."/>
            <person name="Sabree Z.L."/>
        </authorList>
    </citation>
    <scope>NUCLEOTIDE SEQUENCE [LARGE SCALE GENOMIC DNA]</scope>
    <source>
        <strain evidence="8 9">PAL227</strain>
    </source>
</reference>
<protein>
    <recommendedName>
        <fullName evidence="5">Flagellar hook-associated protein 2</fullName>
        <shortName evidence="5">HAP2</shortName>
    </recommendedName>
    <alternativeName>
        <fullName evidence="5">Flagellar cap protein</fullName>
    </alternativeName>
</protein>
<evidence type="ECO:0000256" key="5">
    <source>
        <dbReference type="RuleBase" id="RU362066"/>
    </source>
</evidence>
<accession>A0ABT1EF57</accession>
<feature type="domain" description="Flagellar hook-associated protein 2 C-terminal" evidence="7">
    <location>
        <begin position="502"/>
        <end position="776"/>
    </location>
</feature>
<dbReference type="RefSeq" id="WP_262068052.1">
    <property type="nucleotide sequence ID" value="NZ_JAMXOC010000002.1"/>
</dbReference>
<dbReference type="PANTHER" id="PTHR30288">
    <property type="entry name" value="FLAGELLAR CAP/ASSEMBLY PROTEIN FLID"/>
    <property type="match status" value="1"/>
</dbReference>